<name>A0AC59YJH5_RANTA</name>
<dbReference type="Proteomes" id="UP001162501">
    <property type="component" value="Chromosome 16"/>
</dbReference>
<sequence>MRQAHRHLRARTIPVTAEDDQVRDSQACGLEDEEVGTQDTAWITPRMREEKSEGEKRGGGGGASPQHPRGRLRCGERNTKATQPSPRRRGDDGKEGGERKEAGARAGRTQGRAHGRERDGPRPHPVGAEGTGIPAPAAAVSGRAERGPGDFERREGMNAPPAPAPAPGRAGE</sequence>
<proteinExistence type="predicted"/>
<accession>A0AC59YJH5</accession>
<reference evidence="1" key="1">
    <citation type="submission" date="2023-05" db="EMBL/GenBank/DDBJ databases">
        <authorList>
            <consortium name="ELIXIR-Norway"/>
        </authorList>
    </citation>
    <scope>NUCLEOTIDE SEQUENCE</scope>
</reference>
<gene>
    <name evidence="1" type="ORF">MRATA1EN22A_LOCUS6947</name>
</gene>
<dbReference type="EMBL" id="OX596100">
    <property type="protein sequence ID" value="CAM9750950.1"/>
    <property type="molecule type" value="Genomic_DNA"/>
</dbReference>
<evidence type="ECO:0000313" key="1">
    <source>
        <dbReference type="EMBL" id="CAM9750950.1"/>
    </source>
</evidence>
<protein>
    <submittedName>
        <fullName evidence="1">Uncharacterized protein</fullName>
    </submittedName>
</protein>
<evidence type="ECO:0000313" key="2">
    <source>
        <dbReference type="Proteomes" id="UP001162501"/>
    </source>
</evidence>
<reference evidence="1" key="2">
    <citation type="submission" date="2025-03" db="EMBL/GenBank/DDBJ databases">
        <authorList>
            <consortium name="ELIXIR-Norway"/>
            <consortium name="Elixir Norway"/>
        </authorList>
    </citation>
    <scope>NUCLEOTIDE SEQUENCE</scope>
</reference>
<organism evidence="1 2">
    <name type="scientific">Rangifer tarandus platyrhynchus</name>
    <name type="common">Svalbard reindeer</name>
    <dbReference type="NCBI Taxonomy" id="3082113"/>
    <lineage>
        <taxon>Eukaryota</taxon>
        <taxon>Metazoa</taxon>
        <taxon>Chordata</taxon>
        <taxon>Craniata</taxon>
        <taxon>Vertebrata</taxon>
        <taxon>Euteleostomi</taxon>
        <taxon>Mammalia</taxon>
        <taxon>Eutheria</taxon>
        <taxon>Laurasiatheria</taxon>
        <taxon>Artiodactyla</taxon>
        <taxon>Ruminantia</taxon>
        <taxon>Pecora</taxon>
        <taxon>Cervidae</taxon>
        <taxon>Odocoileinae</taxon>
        <taxon>Rangifer</taxon>
    </lineage>
</organism>